<evidence type="ECO:0000256" key="17">
    <source>
        <dbReference type="ARBA" id="ARBA00070760"/>
    </source>
</evidence>
<dbReference type="Pfam" id="PF00291">
    <property type="entry name" value="PALP"/>
    <property type="match status" value="1"/>
</dbReference>
<evidence type="ECO:0000256" key="1">
    <source>
        <dbReference type="ARBA" id="ARBA00001913"/>
    </source>
</evidence>
<evidence type="ECO:0000256" key="18">
    <source>
        <dbReference type="ARBA" id="ARBA00076108"/>
    </source>
</evidence>
<evidence type="ECO:0000256" key="19">
    <source>
        <dbReference type="ARBA" id="ARBA00081060"/>
    </source>
</evidence>
<comment type="cofactor">
    <cofactor evidence="4">
        <name>Mg(2+)</name>
        <dbReference type="ChEBI" id="CHEBI:18420"/>
    </cofactor>
</comment>
<evidence type="ECO:0000256" key="8">
    <source>
        <dbReference type="ARBA" id="ARBA00022898"/>
    </source>
</evidence>
<dbReference type="FunFam" id="3.40.50.1100:FF:000041">
    <property type="entry name" value="Threonine ammonia-lyase, variant"/>
    <property type="match status" value="1"/>
</dbReference>
<dbReference type="GO" id="GO:0070179">
    <property type="term" value="P:D-serine biosynthetic process"/>
    <property type="evidence" value="ECO:0007669"/>
    <property type="project" value="TreeGrafter"/>
</dbReference>
<dbReference type="Proteomes" id="UP000276133">
    <property type="component" value="Unassembled WGS sequence"/>
</dbReference>
<organism evidence="22 23">
    <name type="scientific">Brachionus plicatilis</name>
    <name type="common">Marine rotifer</name>
    <name type="synonym">Brachionus muelleri</name>
    <dbReference type="NCBI Taxonomy" id="10195"/>
    <lineage>
        <taxon>Eukaryota</taxon>
        <taxon>Metazoa</taxon>
        <taxon>Spiralia</taxon>
        <taxon>Gnathifera</taxon>
        <taxon>Rotifera</taxon>
        <taxon>Eurotatoria</taxon>
        <taxon>Monogononta</taxon>
        <taxon>Pseudotrocha</taxon>
        <taxon>Ploima</taxon>
        <taxon>Brachionidae</taxon>
        <taxon>Brachionus</taxon>
    </lineage>
</organism>
<evidence type="ECO:0000256" key="3">
    <source>
        <dbReference type="ARBA" id="ARBA00001936"/>
    </source>
</evidence>
<proteinExistence type="inferred from homology"/>
<dbReference type="CDD" id="cd01562">
    <property type="entry name" value="Thr-dehyd"/>
    <property type="match status" value="1"/>
</dbReference>
<dbReference type="AlphaFoldDB" id="A0A3M7S8M3"/>
<evidence type="ECO:0000256" key="12">
    <source>
        <dbReference type="ARBA" id="ARBA00050422"/>
    </source>
</evidence>
<keyword evidence="23" id="KW-1185">Reference proteome</keyword>
<sequence>MSDFEPSFLAKDKILDAYQRISQYLMKTPVHISTTVDGIVKKKVFFKCENFQKTGSFKARGALNAVLRKISQSENIQNYTGIVTHSSGNHGTALSWACQTQAIPCTVVVPKDTPLNKIESIKTYGATLEICEPNPRSRVEVADRLAAENRLLLVKPYDDYDIMAGQGTVAVEFLEQIPDLDAILVSVSGGGLISGISTYAKSINPSIRIFAVEPVGKRLCQCLEKNKRNLDDKEPAFLNTKAEGIKTEMCGELTFPIISRHILPDDVFTVTDDDMIEATKFIFKRMKMVIELSAGAAVAAVLSDKMKNNYPSLKNIGVILCGGNIDIDNLPW</sequence>
<accession>A0A3M7S8M3</accession>
<evidence type="ECO:0000256" key="16">
    <source>
        <dbReference type="ARBA" id="ARBA00066592"/>
    </source>
</evidence>
<dbReference type="STRING" id="10195.A0A3M7S8M3"/>
<dbReference type="OrthoDB" id="4418812at2759"/>
<dbReference type="GO" id="GO:0003941">
    <property type="term" value="F:L-serine ammonia-lyase activity"/>
    <property type="evidence" value="ECO:0007669"/>
    <property type="project" value="UniProtKB-EC"/>
</dbReference>
<evidence type="ECO:0000256" key="14">
    <source>
        <dbReference type="ARBA" id="ARBA00056426"/>
    </source>
</evidence>
<comment type="cofactor">
    <cofactor evidence="3">
        <name>Mn(2+)</name>
        <dbReference type="ChEBI" id="CHEBI:29035"/>
    </cofactor>
</comment>
<evidence type="ECO:0000256" key="5">
    <source>
        <dbReference type="ARBA" id="ARBA00010869"/>
    </source>
</evidence>
<comment type="caution">
    <text evidence="22">The sequence shown here is derived from an EMBL/GenBank/DDBJ whole genome shotgun (WGS) entry which is preliminary data.</text>
</comment>
<evidence type="ECO:0000313" key="23">
    <source>
        <dbReference type="Proteomes" id="UP000276133"/>
    </source>
</evidence>
<name>A0A3M7S8M3_BRAPC</name>
<dbReference type="InterPro" id="IPR036052">
    <property type="entry name" value="TrpB-like_PALP_sf"/>
</dbReference>
<evidence type="ECO:0000256" key="13">
    <source>
        <dbReference type="ARBA" id="ARBA00051769"/>
    </source>
</evidence>
<dbReference type="GO" id="GO:0008721">
    <property type="term" value="F:D-serine ammonia-lyase activity"/>
    <property type="evidence" value="ECO:0007669"/>
    <property type="project" value="UniProtKB-EC"/>
</dbReference>
<comment type="catalytic activity">
    <reaction evidence="13">
        <text>L-serine = D-serine</text>
        <dbReference type="Rhea" id="RHEA:10980"/>
        <dbReference type="ChEBI" id="CHEBI:33384"/>
        <dbReference type="ChEBI" id="CHEBI:35247"/>
        <dbReference type="EC" id="5.1.1.18"/>
    </reaction>
</comment>
<dbReference type="GO" id="GO:0006563">
    <property type="term" value="P:L-serine metabolic process"/>
    <property type="evidence" value="ECO:0007669"/>
    <property type="project" value="UniProtKB-ARBA"/>
</dbReference>
<dbReference type="PANTHER" id="PTHR43050">
    <property type="entry name" value="SERINE / THREONINE RACEMASE FAMILY MEMBER"/>
    <property type="match status" value="1"/>
</dbReference>
<dbReference type="GO" id="GO:0000287">
    <property type="term" value="F:magnesium ion binding"/>
    <property type="evidence" value="ECO:0007669"/>
    <property type="project" value="TreeGrafter"/>
</dbReference>
<evidence type="ECO:0000313" key="22">
    <source>
        <dbReference type="EMBL" id="RNA31920.1"/>
    </source>
</evidence>
<reference evidence="22 23" key="1">
    <citation type="journal article" date="2018" name="Sci. Rep.">
        <title>Genomic signatures of local adaptation to the degree of environmental predictability in rotifers.</title>
        <authorList>
            <person name="Franch-Gras L."/>
            <person name="Hahn C."/>
            <person name="Garcia-Roger E.M."/>
            <person name="Carmona M.J."/>
            <person name="Serra M."/>
            <person name="Gomez A."/>
        </authorList>
    </citation>
    <scope>NUCLEOTIDE SEQUENCE [LARGE SCALE GENOMIC DNA]</scope>
    <source>
        <strain evidence="22">HYR1</strain>
    </source>
</reference>
<dbReference type="EC" id="4.3.1.18" evidence="15"/>
<evidence type="ECO:0000256" key="6">
    <source>
        <dbReference type="ARBA" id="ARBA00012093"/>
    </source>
</evidence>
<dbReference type="EC" id="5.1.1.18" evidence="16"/>
<dbReference type="EC" id="4.3.1.17" evidence="6"/>
<evidence type="ECO:0000259" key="21">
    <source>
        <dbReference type="Pfam" id="PF00291"/>
    </source>
</evidence>
<evidence type="ECO:0000256" key="11">
    <source>
        <dbReference type="ARBA" id="ARBA00049406"/>
    </source>
</evidence>
<evidence type="ECO:0000256" key="9">
    <source>
        <dbReference type="ARBA" id="ARBA00023239"/>
    </source>
</evidence>
<dbReference type="PROSITE" id="PS00165">
    <property type="entry name" value="DEHYDRATASE_SER_THR"/>
    <property type="match status" value="1"/>
</dbReference>
<comment type="catalytic activity">
    <reaction evidence="12">
        <text>D-serine = pyruvate + NH4(+)</text>
        <dbReference type="Rhea" id="RHEA:13977"/>
        <dbReference type="ChEBI" id="CHEBI:15361"/>
        <dbReference type="ChEBI" id="CHEBI:28938"/>
        <dbReference type="ChEBI" id="CHEBI:35247"/>
        <dbReference type="EC" id="4.3.1.18"/>
    </reaction>
</comment>
<evidence type="ECO:0000256" key="4">
    <source>
        <dbReference type="ARBA" id="ARBA00001946"/>
    </source>
</evidence>
<comment type="catalytic activity">
    <reaction evidence="11">
        <text>L-serine = pyruvate + NH4(+)</text>
        <dbReference type="Rhea" id="RHEA:19169"/>
        <dbReference type="ChEBI" id="CHEBI:15361"/>
        <dbReference type="ChEBI" id="CHEBI:28938"/>
        <dbReference type="ChEBI" id="CHEBI:33384"/>
        <dbReference type="EC" id="4.3.1.17"/>
    </reaction>
</comment>
<dbReference type="GO" id="GO:0005524">
    <property type="term" value="F:ATP binding"/>
    <property type="evidence" value="ECO:0007669"/>
    <property type="project" value="TreeGrafter"/>
</dbReference>
<comment type="similarity">
    <text evidence="5">Belongs to the serine/threonine dehydratase family.</text>
</comment>
<keyword evidence="7" id="KW-0460">Magnesium</keyword>
<keyword evidence="8" id="KW-0663">Pyridoxal phosphate</keyword>
<dbReference type="Gene3D" id="3.40.50.1100">
    <property type="match status" value="2"/>
</dbReference>
<dbReference type="SUPFAM" id="SSF53686">
    <property type="entry name" value="Tryptophan synthase beta subunit-like PLP-dependent enzymes"/>
    <property type="match status" value="1"/>
</dbReference>
<evidence type="ECO:0000256" key="2">
    <source>
        <dbReference type="ARBA" id="ARBA00001933"/>
    </source>
</evidence>
<evidence type="ECO:0000256" key="20">
    <source>
        <dbReference type="ARBA" id="ARBA00081761"/>
    </source>
</evidence>
<comment type="function">
    <text evidence="14">Catalyzes the synthesis of D-serine from L-serine. D-serine is a key coagonist with glutamate at NMDA receptors. Has dehydratase activity towards both L-serine and D-serine.</text>
</comment>
<protein>
    <recommendedName>
        <fullName evidence="17">Serine racemase</fullName>
        <ecNumber evidence="6">4.3.1.17</ecNumber>
        <ecNumber evidence="15">4.3.1.18</ecNumber>
        <ecNumber evidence="16">5.1.1.18</ecNumber>
    </recommendedName>
    <alternativeName>
        <fullName evidence="18">D-serine ammonia-lyase</fullName>
    </alternativeName>
    <alternativeName>
        <fullName evidence="20">D-serine dehydratase</fullName>
    </alternativeName>
    <alternativeName>
        <fullName evidence="19">L-serine ammonia-lyase</fullName>
    </alternativeName>
    <alternativeName>
        <fullName evidence="10">L-serine dehydratase</fullName>
    </alternativeName>
</protein>
<evidence type="ECO:0000256" key="15">
    <source>
        <dbReference type="ARBA" id="ARBA00066349"/>
    </source>
</evidence>
<dbReference type="GO" id="GO:0030170">
    <property type="term" value="F:pyridoxal phosphate binding"/>
    <property type="evidence" value="ECO:0007669"/>
    <property type="project" value="InterPro"/>
</dbReference>
<comment type="cofactor">
    <cofactor evidence="2">
        <name>pyridoxal 5'-phosphate</name>
        <dbReference type="ChEBI" id="CHEBI:597326"/>
    </cofactor>
</comment>
<dbReference type="EMBL" id="REGN01001879">
    <property type="protein sequence ID" value="RNA31920.1"/>
    <property type="molecule type" value="Genomic_DNA"/>
</dbReference>
<comment type="cofactor">
    <cofactor evidence="1">
        <name>Ca(2+)</name>
        <dbReference type="ChEBI" id="CHEBI:29108"/>
    </cofactor>
</comment>
<gene>
    <name evidence="22" type="ORF">BpHYR1_026428</name>
</gene>
<dbReference type="GO" id="GO:0030378">
    <property type="term" value="F:serine racemase activity"/>
    <property type="evidence" value="ECO:0007669"/>
    <property type="project" value="UniProtKB-EC"/>
</dbReference>
<evidence type="ECO:0000256" key="7">
    <source>
        <dbReference type="ARBA" id="ARBA00022842"/>
    </source>
</evidence>
<keyword evidence="9" id="KW-0456">Lyase</keyword>
<dbReference type="GO" id="GO:0018114">
    <property type="term" value="F:threonine racemase activity"/>
    <property type="evidence" value="ECO:0007669"/>
    <property type="project" value="TreeGrafter"/>
</dbReference>
<dbReference type="InterPro" id="IPR001926">
    <property type="entry name" value="TrpB-like_PALP"/>
</dbReference>
<dbReference type="InterPro" id="IPR000634">
    <property type="entry name" value="Ser/Thr_deHydtase_PyrdxlP-BS"/>
</dbReference>
<dbReference type="PANTHER" id="PTHR43050:SF1">
    <property type="entry name" value="SERINE RACEMASE"/>
    <property type="match status" value="1"/>
</dbReference>
<feature type="domain" description="Tryptophan synthase beta chain-like PALP" evidence="21">
    <location>
        <begin position="22"/>
        <end position="322"/>
    </location>
</feature>
<evidence type="ECO:0000256" key="10">
    <source>
        <dbReference type="ARBA" id="ARBA00031418"/>
    </source>
</evidence>